<keyword evidence="3" id="KW-0597">Phosphoprotein</keyword>
<dbReference type="InterPro" id="IPR004358">
    <property type="entry name" value="Sig_transdc_His_kin-like_C"/>
</dbReference>
<dbReference type="STRING" id="280093.SAMN05443373_11518"/>
<dbReference type="InterPro" id="IPR003594">
    <property type="entry name" value="HATPase_dom"/>
</dbReference>
<keyword evidence="7" id="KW-0418">Kinase</keyword>
<dbReference type="Proteomes" id="UP000184384">
    <property type="component" value="Unassembled WGS sequence"/>
</dbReference>
<dbReference type="InterPro" id="IPR003018">
    <property type="entry name" value="GAF"/>
</dbReference>
<evidence type="ECO:0000313" key="9">
    <source>
        <dbReference type="Proteomes" id="UP000237771"/>
    </source>
</evidence>
<evidence type="ECO:0000256" key="4">
    <source>
        <dbReference type="SAM" id="Coils"/>
    </source>
</evidence>
<dbReference type="CDD" id="cd00082">
    <property type="entry name" value="HisKA"/>
    <property type="match status" value="1"/>
</dbReference>
<evidence type="ECO:0000313" key="6">
    <source>
        <dbReference type="EMBL" id="PRZ19814.1"/>
    </source>
</evidence>
<evidence type="ECO:0000259" key="5">
    <source>
        <dbReference type="PROSITE" id="PS50109"/>
    </source>
</evidence>
<reference evidence="6 9" key="3">
    <citation type="submission" date="2018-03" db="EMBL/GenBank/DDBJ databases">
        <title>Genomic Encyclopedia of Archaeal and Bacterial Type Strains, Phase II (KMG-II): from individual species to whole genera.</title>
        <authorList>
            <person name="Goeker M."/>
        </authorList>
    </citation>
    <scope>NUCLEOTIDE SEQUENCE [LARGE SCALE GENOMIC DNA]</scope>
    <source>
        <strain evidence="6 9">DSM 17797</strain>
    </source>
</reference>
<dbReference type="Pfam" id="PF02518">
    <property type="entry name" value="HATPase_c"/>
    <property type="match status" value="1"/>
</dbReference>
<protein>
    <recommendedName>
        <fullName evidence="2">histidine kinase</fullName>
        <ecNumber evidence="2">2.7.13.3</ecNumber>
    </recommendedName>
</protein>
<dbReference type="EC" id="2.7.13.3" evidence="2"/>
<dbReference type="SMART" id="SM00387">
    <property type="entry name" value="HATPase_c"/>
    <property type="match status" value="1"/>
</dbReference>
<dbReference type="PROSITE" id="PS50109">
    <property type="entry name" value="HIS_KIN"/>
    <property type="match status" value="1"/>
</dbReference>
<dbReference type="SMART" id="SM00065">
    <property type="entry name" value="GAF"/>
    <property type="match status" value="1"/>
</dbReference>
<accession>A0A1M5TNM1</accession>
<evidence type="ECO:0000313" key="7">
    <source>
        <dbReference type="EMBL" id="SHH52362.1"/>
    </source>
</evidence>
<reference evidence="7" key="2">
    <citation type="submission" date="2016-11" db="EMBL/GenBank/DDBJ databases">
        <authorList>
            <person name="Jaros S."/>
            <person name="Januszkiewicz K."/>
            <person name="Wedrychowicz H."/>
        </authorList>
    </citation>
    <scope>NUCLEOTIDE SEQUENCE [LARGE SCALE GENOMIC DNA]</scope>
    <source>
        <strain evidence="7">DSM 19729</strain>
    </source>
</reference>
<dbReference type="InterPro" id="IPR005467">
    <property type="entry name" value="His_kinase_dom"/>
</dbReference>
<gene>
    <name evidence="6" type="ORF">BC624_11418</name>
    <name evidence="7" type="ORF">SAMN05443373_11518</name>
</gene>
<comment type="catalytic activity">
    <reaction evidence="1">
        <text>ATP + protein L-histidine = ADP + protein N-phospho-L-histidine.</text>
        <dbReference type="EC" id="2.7.13.3"/>
    </reaction>
</comment>
<dbReference type="Pfam" id="PF00512">
    <property type="entry name" value="HisKA"/>
    <property type="match status" value="1"/>
</dbReference>
<dbReference type="PANTHER" id="PTHR43102">
    <property type="entry name" value="SLR1143 PROTEIN"/>
    <property type="match status" value="1"/>
</dbReference>
<dbReference type="AlphaFoldDB" id="A0A1M5TNM1"/>
<feature type="domain" description="Histidine kinase" evidence="5">
    <location>
        <begin position="188"/>
        <end position="400"/>
    </location>
</feature>
<dbReference type="SMART" id="SM00388">
    <property type="entry name" value="HisKA"/>
    <property type="match status" value="1"/>
</dbReference>
<dbReference type="SUPFAM" id="SSF55874">
    <property type="entry name" value="ATPase domain of HSP90 chaperone/DNA topoisomerase II/histidine kinase"/>
    <property type="match status" value="1"/>
</dbReference>
<proteinExistence type="predicted"/>
<keyword evidence="9" id="KW-1185">Reference proteome</keyword>
<evidence type="ECO:0000256" key="1">
    <source>
        <dbReference type="ARBA" id="ARBA00000085"/>
    </source>
</evidence>
<dbReference type="SUPFAM" id="SSF47384">
    <property type="entry name" value="Homodimeric domain of signal transducing histidine kinase"/>
    <property type="match status" value="1"/>
</dbReference>
<dbReference type="Proteomes" id="UP000237771">
    <property type="component" value="Unassembled WGS sequence"/>
</dbReference>
<keyword evidence="4" id="KW-0175">Coiled coil</keyword>
<dbReference type="EMBL" id="PVUB01000014">
    <property type="protein sequence ID" value="PRZ19814.1"/>
    <property type="molecule type" value="Genomic_DNA"/>
</dbReference>
<dbReference type="GO" id="GO:0000155">
    <property type="term" value="F:phosphorelay sensor kinase activity"/>
    <property type="evidence" value="ECO:0007669"/>
    <property type="project" value="InterPro"/>
</dbReference>
<dbReference type="InterPro" id="IPR003661">
    <property type="entry name" value="HisK_dim/P_dom"/>
</dbReference>
<dbReference type="OrthoDB" id="9811889at2"/>
<evidence type="ECO:0000256" key="2">
    <source>
        <dbReference type="ARBA" id="ARBA00012438"/>
    </source>
</evidence>
<dbReference type="InterPro" id="IPR036097">
    <property type="entry name" value="HisK_dim/P_sf"/>
</dbReference>
<name>A0A1M5TNM1_9FLAO</name>
<feature type="coiled-coil region" evidence="4">
    <location>
        <begin position="158"/>
        <end position="192"/>
    </location>
</feature>
<dbReference type="PRINTS" id="PR00344">
    <property type="entry name" value="BCTRLSENSOR"/>
</dbReference>
<dbReference type="InterPro" id="IPR036890">
    <property type="entry name" value="HATPase_C_sf"/>
</dbReference>
<sequence length="400" mass="45626">MIAPEKHRREEERIKFLESYSILDTLPEIDYDNLTAIAAEICGTPISLISLIDKDRQWFKSHHGLDISETSREFSFCAHVINDPDDVFIIEDSRQDVRFHDNPIVLGEPKVIFYAGIPLINEKGLPIGSFCVIDHKPKTLSQNQIHSLKALSDQTMKLLELRLKTLELKKTMEKLEKKNEELERFAKIAAHDLKSPLANVSGLAEFFIENYSSSIDEEGQEIIQLIKSSSDKLRQMIDGLLEYSKTDKMLAENKTEINFKILIDEISNLFIFKNNCSITFKSNVDSIKTNKTAIEQILINLIANAIKYNDKEITDIEIELLEDEDFYKISVKDNGPGVLKEDYERIFQLFEVLSNQDRFGERGNGIGLATVKKMVEELGGTIYVESEMGNGSKFTFTIAK</sequence>
<evidence type="ECO:0000256" key="3">
    <source>
        <dbReference type="ARBA" id="ARBA00022553"/>
    </source>
</evidence>
<dbReference type="Gene3D" id="3.30.450.40">
    <property type="match status" value="1"/>
</dbReference>
<dbReference type="SUPFAM" id="SSF55781">
    <property type="entry name" value="GAF domain-like"/>
    <property type="match status" value="1"/>
</dbReference>
<dbReference type="Gene3D" id="3.30.565.10">
    <property type="entry name" value="Histidine kinase-like ATPase, C-terminal domain"/>
    <property type="match status" value="1"/>
</dbReference>
<dbReference type="PANTHER" id="PTHR43102:SF2">
    <property type="entry name" value="GAF DOMAIN-CONTAINING PROTEIN"/>
    <property type="match status" value="1"/>
</dbReference>
<organism evidence="7 8">
    <name type="scientific">Flavobacterium granuli</name>
    <dbReference type="NCBI Taxonomy" id="280093"/>
    <lineage>
        <taxon>Bacteria</taxon>
        <taxon>Pseudomonadati</taxon>
        <taxon>Bacteroidota</taxon>
        <taxon>Flavobacteriia</taxon>
        <taxon>Flavobacteriales</taxon>
        <taxon>Flavobacteriaceae</taxon>
        <taxon>Flavobacterium</taxon>
    </lineage>
</organism>
<keyword evidence="7" id="KW-0808">Transferase</keyword>
<dbReference type="InterPro" id="IPR029016">
    <property type="entry name" value="GAF-like_dom_sf"/>
</dbReference>
<dbReference type="EMBL" id="FQWO01000015">
    <property type="protein sequence ID" value="SHH52362.1"/>
    <property type="molecule type" value="Genomic_DNA"/>
</dbReference>
<evidence type="ECO:0000313" key="8">
    <source>
        <dbReference type="Proteomes" id="UP000184384"/>
    </source>
</evidence>
<dbReference type="RefSeq" id="WP_072945878.1">
    <property type="nucleotide sequence ID" value="NZ_FQWO01000015.1"/>
</dbReference>
<dbReference type="Gene3D" id="1.10.287.130">
    <property type="match status" value="1"/>
</dbReference>
<reference evidence="8" key="1">
    <citation type="submission" date="2016-11" db="EMBL/GenBank/DDBJ databases">
        <authorList>
            <person name="Varghese N."/>
            <person name="Submissions S."/>
        </authorList>
    </citation>
    <scope>NUCLEOTIDE SEQUENCE [LARGE SCALE GENOMIC DNA]</scope>
    <source>
        <strain evidence="8">DSM 19729</strain>
    </source>
</reference>
<dbReference type="Pfam" id="PF01590">
    <property type="entry name" value="GAF"/>
    <property type="match status" value="1"/>
</dbReference>